<dbReference type="EMBL" id="CM001217">
    <property type="protein sequence ID" value="AES63019.2"/>
    <property type="molecule type" value="Genomic_DNA"/>
</dbReference>
<keyword evidence="4" id="KW-0284">Flavonoid biosynthesis</keyword>
<accession>G7IF03</accession>
<reference evidence="10" key="4">
    <citation type="journal article" date="2018" name="Nat. Plants">
        <title>Whole-genome landscape of Medicago truncatula symbiotic genes.</title>
        <authorList>
            <person name="Pecrix Y."/>
            <person name="Gamas P."/>
            <person name="Carrere S."/>
        </authorList>
    </citation>
    <scope>NUCLEOTIDE SEQUENCE</scope>
    <source>
        <tissue evidence="10">Leaves</tissue>
    </source>
</reference>
<dbReference type="GO" id="GO:0045430">
    <property type="term" value="F:chalcone isomerase activity"/>
    <property type="evidence" value="ECO:0007669"/>
    <property type="project" value="UniProtKB-EC"/>
</dbReference>
<feature type="domain" description="Chalcone isomerase" evidence="8">
    <location>
        <begin position="11"/>
        <end position="215"/>
    </location>
</feature>
<keyword evidence="3 9" id="KW-0413">Isomerase</keyword>
<dbReference type="GO" id="GO:0009813">
    <property type="term" value="P:flavonoid biosynthetic process"/>
    <property type="evidence" value="ECO:0007669"/>
    <property type="project" value="UniProtKB-UniPathway"/>
</dbReference>
<keyword evidence="12" id="KW-1185">Reference proteome</keyword>
<evidence type="ECO:0000313" key="12">
    <source>
        <dbReference type="Proteomes" id="UP000002051"/>
    </source>
</evidence>
<evidence type="ECO:0000256" key="1">
    <source>
        <dbReference type="ARBA" id="ARBA00004966"/>
    </source>
</evidence>
<dbReference type="InterPro" id="IPR036298">
    <property type="entry name" value="Chalcone_isomerase_sf"/>
</dbReference>
<dbReference type="PANTHER" id="PTHR28039">
    <property type="entry name" value="CHALCONE--FLAVONONE ISOMERASE 1-RELATED"/>
    <property type="match status" value="1"/>
</dbReference>
<organism evidence="9 12">
    <name type="scientific">Medicago truncatula</name>
    <name type="common">Barrel medic</name>
    <name type="synonym">Medicago tribuloides</name>
    <dbReference type="NCBI Taxonomy" id="3880"/>
    <lineage>
        <taxon>Eukaryota</taxon>
        <taxon>Viridiplantae</taxon>
        <taxon>Streptophyta</taxon>
        <taxon>Embryophyta</taxon>
        <taxon>Tracheophyta</taxon>
        <taxon>Spermatophyta</taxon>
        <taxon>Magnoliopsida</taxon>
        <taxon>eudicotyledons</taxon>
        <taxon>Gunneridae</taxon>
        <taxon>Pentapetalae</taxon>
        <taxon>rosids</taxon>
        <taxon>fabids</taxon>
        <taxon>Fabales</taxon>
        <taxon>Fabaceae</taxon>
        <taxon>Papilionoideae</taxon>
        <taxon>50 kb inversion clade</taxon>
        <taxon>NPAAA clade</taxon>
        <taxon>Hologalegina</taxon>
        <taxon>IRL clade</taxon>
        <taxon>Trifolieae</taxon>
        <taxon>Medicago</taxon>
    </lineage>
</organism>
<sequence length="226" mass="24555">MATPSVTSLAIESIVFPPTMKAPGSTNNFFLGGAGVRGIQIQDKFVKFTAIGVYLQDIAIPYLAAKWKGKPPHKLTESVPFFMDIVTGPFEKFMRVTMIRPLTGQEYSNKVSENCVAIWKSLGIYTNEEAKAIKKFVSVFKDETFPPGSSILFTVSPKGLGSLTISFSKDGSIPEVETAVIENKLLSQAVLESMIGAHGVSPAAKQSLASRLSKLFKEEDEDSVLQ</sequence>
<dbReference type="EMBL" id="PSQE01000001">
    <property type="protein sequence ID" value="RHN82742.1"/>
    <property type="molecule type" value="Genomic_DNA"/>
</dbReference>
<dbReference type="PaxDb" id="3880-AES63019"/>
<dbReference type="KEGG" id="mtr:11446745"/>
<dbReference type="eggNOG" id="ENOG502QR5P">
    <property type="taxonomic scope" value="Eukaryota"/>
</dbReference>
<dbReference type="SUPFAM" id="SSF54626">
    <property type="entry name" value="Chalcone isomerase"/>
    <property type="match status" value="1"/>
</dbReference>
<dbReference type="AlphaFoldDB" id="G7IF03"/>
<dbReference type="InterPro" id="IPR016089">
    <property type="entry name" value="Chalcone_isomerase_bundle_sf"/>
</dbReference>
<name>G7IF03_MEDTR</name>
<evidence type="ECO:0000313" key="9">
    <source>
        <dbReference type="EMBL" id="AES63019.2"/>
    </source>
</evidence>
<evidence type="ECO:0000256" key="4">
    <source>
        <dbReference type="ARBA" id="ARBA00023241"/>
    </source>
</evidence>
<comment type="pathway">
    <text evidence="1">Secondary metabolite biosynthesis; flavonoid biosynthesis.</text>
</comment>
<evidence type="ECO:0000256" key="2">
    <source>
        <dbReference type="ARBA" id="ARBA00007166"/>
    </source>
</evidence>
<comment type="catalytic activity">
    <reaction evidence="6">
        <text>a chalcone = a flavanone.</text>
        <dbReference type="EC" id="5.5.1.6"/>
    </reaction>
</comment>
<comment type="function">
    <text evidence="5">Catalyzes the intramolecular cyclization of bicyclic chalcones into tricyclic (S)-flavanones. Responsible for the isomerization of 4,2',4',6'-tetrahydroxychalcone (also termed chalcone) into naringenin.</text>
</comment>
<dbReference type="Proteomes" id="UP000002051">
    <property type="component" value="Unassembled WGS sequence"/>
</dbReference>
<evidence type="ECO:0000256" key="6">
    <source>
        <dbReference type="ARBA" id="ARBA00034056"/>
    </source>
</evidence>
<dbReference type="Pfam" id="PF02431">
    <property type="entry name" value="Chalcone"/>
    <property type="match status" value="1"/>
</dbReference>
<dbReference type="UniPathway" id="UPA00154"/>
<evidence type="ECO:0000259" key="8">
    <source>
        <dbReference type="Pfam" id="PF02431"/>
    </source>
</evidence>
<accession>A0A0C3UV81</accession>
<reference evidence="9 12" key="1">
    <citation type="journal article" date="2011" name="Nature">
        <title>The Medicago genome provides insight into the evolution of rhizobial symbioses.</title>
        <authorList>
            <person name="Young N.D."/>
            <person name="Debelle F."/>
            <person name="Oldroyd G.E."/>
            <person name="Geurts R."/>
            <person name="Cannon S.B."/>
            <person name="Udvardi M.K."/>
            <person name="Benedito V.A."/>
            <person name="Mayer K.F."/>
            <person name="Gouzy J."/>
            <person name="Schoof H."/>
            <person name="Van de Peer Y."/>
            <person name="Proost S."/>
            <person name="Cook D.R."/>
            <person name="Meyers B.C."/>
            <person name="Spannagl M."/>
            <person name="Cheung F."/>
            <person name="De Mita S."/>
            <person name="Krishnakumar V."/>
            <person name="Gundlach H."/>
            <person name="Zhou S."/>
            <person name="Mudge J."/>
            <person name="Bharti A.K."/>
            <person name="Murray J.D."/>
            <person name="Naoumkina M.A."/>
            <person name="Rosen B."/>
            <person name="Silverstein K.A."/>
            <person name="Tang H."/>
            <person name="Rombauts S."/>
            <person name="Zhao P.X."/>
            <person name="Zhou P."/>
            <person name="Barbe V."/>
            <person name="Bardou P."/>
            <person name="Bechner M."/>
            <person name="Bellec A."/>
            <person name="Berger A."/>
            <person name="Berges H."/>
            <person name="Bidwell S."/>
            <person name="Bisseling T."/>
            <person name="Choisne N."/>
            <person name="Couloux A."/>
            <person name="Denny R."/>
            <person name="Deshpande S."/>
            <person name="Dai X."/>
            <person name="Doyle J.J."/>
            <person name="Dudez A.M."/>
            <person name="Farmer A.D."/>
            <person name="Fouteau S."/>
            <person name="Franken C."/>
            <person name="Gibelin C."/>
            <person name="Gish J."/>
            <person name="Goldstein S."/>
            <person name="Gonzalez A.J."/>
            <person name="Green P.J."/>
            <person name="Hallab A."/>
            <person name="Hartog M."/>
            <person name="Hua A."/>
            <person name="Humphray S.J."/>
            <person name="Jeong D.H."/>
            <person name="Jing Y."/>
            <person name="Jocker A."/>
            <person name="Kenton S.M."/>
            <person name="Kim D.J."/>
            <person name="Klee K."/>
            <person name="Lai H."/>
            <person name="Lang C."/>
            <person name="Lin S."/>
            <person name="Macmil S.L."/>
            <person name="Magdelenat G."/>
            <person name="Matthews L."/>
            <person name="McCorrison J."/>
            <person name="Monaghan E.L."/>
            <person name="Mun J.H."/>
            <person name="Najar F.Z."/>
            <person name="Nicholson C."/>
            <person name="Noirot C."/>
            <person name="O'Bleness M."/>
            <person name="Paule C.R."/>
            <person name="Poulain J."/>
            <person name="Prion F."/>
            <person name="Qin B."/>
            <person name="Qu C."/>
            <person name="Retzel E.F."/>
            <person name="Riddle C."/>
            <person name="Sallet E."/>
            <person name="Samain S."/>
            <person name="Samson N."/>
            <person name="Sanders I."/>
            <person name="Saurat O."/>
            <person name="Scarpelli C."/>
            <person name="Schiex T."/>
            <person name="Segurens B."/>
            <person name="Severin A.J."/>
            <person name="Sherrier D.J."/>
            <person name="Shi R."/>
            <person name="Sims S."/>
            <person name="Singer S.R."/>
            <person name="Sinharoy S."/>
            <person name="Sterck L."/>
            <person name="Viollet A."/>
            <person name="Wang B.B."/>
            <person name="Wang K."/>
            <person name="Wang M."/>
            <person name="Wang X."/>
            <person name="Warfsmann J."/>
            <person name="Weissenbach J."/>
            <person name="White D.D."/>
            <person name="White J.D."/>
            <person name="Wiley G.B."/>
            <person name="Wincker P."/>
            <person name="Xing Y."/>
            <person name="Yang L."/>
            <person name="Yao Z."/>
            <person name="Ying F."/>
            <person name="Zhai J."/>
            <person name="Zhou L."/>
            <person name="Zuber A."/>
            <person name="Denarie J."/>
            <person name="Dixon R.A."/>
            <person name="May G.D."/>
            <person name="Schwartz D.C."/>
            <person name="Rogers J."/>
            <person name="Quetier F."/>
            <person name="Town C.D."/>
            <person name="Roe B.A."/>
        </authorList>
    </citation>
    <scope>NUCLEOTIDE SEQUENCE [LARGE SCALE GENOMIC DNA]</scope>
    <source>
        <strain evidence="9">A17</strain>
        <strain evidence="11 12">cv. Jemalong A17</strain>
    </source>
</reference>
<dbReference type="STRING" id="3880.G7IF03"/>
<dbReference type="Gene3D" id="3.50.70.10">
    <property type="match status" value="1"/>
</dbReference>
<dbReference type="PANTHER" id="PTHR28039:SF8">
    <property type="entry name" value="CHALCONE--FLAVANONE ISOMERASE 1-RELATED"/>
    <property type="match status" value="1"/>
</dbReference>
<evidence type="ECO:0000256" key="7">
    <source>
        <dbReference type="RuleBase" id="RU361158"/>
    </source>
</evidence>
<dbReference type="InterPro" id="IPR044164">
    <property type="entry name" value="CFI"/>
</dbReference>
<dbReference type="EnsemblPlants" id="AES63019">
    <property type="protein sequence ID" value="AES63019"/>
    <property type="gene ID" value="MTR_1g115890"/>
</dbReference>
<protein>
    <recommendedName>
        <fullName evidence="7">Chalcone-flavonone isomerase family protein</fullName>
    </recommendedName>
</protein>
<reference evidence="9 12" key="2">
    <citation type="journal article" date="2014" name="BMC Genomics">
        <title>An improved genome release (version Mt4.0) for the model legume Medicago truncatula.</title>
        <authorList>
            <person name="Tang H."/>
            <person name="Krishnakumar V."/>
            <person name="Bidwell S."/>
            <person name="Rosen B."/>
            <person name="Chan A."/>
            <person name="Zhou S."/>
            <person name="Gentzbittel L."/>
            <person name="Childs K.L."/>
            <person name="Yandell M."/>
            <person name="Gundlach H."/>
            <person name="Mayer K.F."/>
            <person name="Schwartz D.C."/>
            <person name="Town C.D."/>
        </authorList>
    </citation>
    <scope>GENOME REANNOTATION</scope>
    <source>
        <strain evidence="11 12">cv. Jemalong A17</strain>
    </source>
</reference>
<comment type="similarity">
    <text evidence="2 7">Belongs to the chalcone isomerase family.</text>
</comment>
<evidence type="ECO:0000256" key="5">
    <source>
        <dbReference type="ARBA" id="ARBA00025429"/>
    </source>
</evidence>
<evidence type="ECO:0000256" key="3">
    <source>
        <dbReference type="ARBA" id="ARBA00023235"/>
    </source>
</evidence>
<dbReference type="HOGENOM" id="CLU_074682_0_0_1"/>
<dbReference type="Gramene" id="rna6926">
    <property type="protein sequence ID" value="RHN82742.1"/>
    <property type="gene ID" value="gene6926"/>
</dbReference>
<evidence type="ECO:0000313" key="11">
    <source>
        <dbReference type="EnsemblPlants" id="AES63019"/>
    </source>
</evidence>
<dbReference type="OrthoDB" id="1903537at2759"/>
<proteinExistence type="inferred from homology"/>
<gene>
    <name evidence="11" type="primary">11446745</name>
    <name evidence="9" type="ordered locus">MTR_1g115890</name>
    <name evidence="10" type="ORF">MtrunA17_Chr1g0213051</name>
</gene>
<dbReference type="InterPro" id="IPR016087">
    <property type="entry name" value="Chalcone_isomerase"/>
</dbReference>
<evidence type="ECO:0000313" key="10">
    <source>
        <dbReference type="EMBL" id="RHN82742.1"/>
    </source>
</evidence>
<dbReference type="Proteomes" id="UP000265566">
    <property type="component" value="Chromosome 1"/>
</dbReference>
<dbReference type="Gene3D" id="1.10.890.20">
    <property type="match status" value="1"/>
</dbReference>
<reference evidence="11" key="3">
    <citation type="submission" date="2015-04" db="UniProtKB">
        <authorList>
            <consortium name="EnsemblPlants"/>
        </authorList>
    </citation>
    <scope>IDENTIFICATION</scope>
    <source>
        <strain evidence="11">cv. Jemalong A17</strain>
    </source>
</reference>
<dbReference type="InterPro" id="IPR016088">
    <property type="entry name" value="Chalcone_isomerase_3-sand"/>
</dbReference>